<evidence type="ECO:0000313" key="1">
    <source>
        <dbReference type="EMBL" id="KAK8508664.1"/>
    </source>
</evidence>
<sequence>MGFHVNRVPGDRSVQRAMDPAVSNLELYSSVGSVDEVPILPTFPDRDGSAATRTTVEFDETLERPTGECTEGIGFVSILVVVAGQDEGGMKRAIAAKGKVVLASSSIKSGKHTAIQVVEENDNSSCILKDNNSRAMYGPIRLATARGTKRTSVAAKPLPQKDVFGKKRGEQSRNPIVVNDWASNLSRSFTAEDKAAASGTSMDTKSPISIANRVTWMNNSSCEKNTMPSQQFLVVSEWEGQHLTRSISIEEDEIVAASSSVVGTSGQMRSGLSWRPPCNGWVKANSDAAVNGCGGFFLFEQCYP</sequence>
<accession>A0ABR2BNF0</accession>
<name>A0ABR2BNF0_9ROSI</name>
<evidence type="ECO:0000313" key="2">
    <source>
        <dbReference type="Proteomes" id="UP001472677"/>
    </source>
</evidence>
<gene>
    <name evidence="1" type="ORF">V6N12_032660</name>
</gene>
<dbReference type="Proteomes" id="UP001472677">
    <property type="component" value="Unassembled WGS sequence"/>
</dbReference>
<comment type="caution">
    <text evidence="1">The sequence shown here is derived from an EMBL/GenBank/DDBJ whole genome shotgun (WGS) entry which is preliminary data.</text>
</comment>
<reference evidence="1 2" key="1">
    <citation type="journal article" date="2024" name="G3 (Bethesda)">
        <title>Genome assembly of Hibiscus sabdariffa L. provides insights into metabolisms of medicinal natural products.</title>
        <authorList>
            <person name="Kim T."/>
        </authorList>
    </citation>
    <scope>NUCLEOTIDE SEQUENCE [LARGE SCALE GENOMIC DNA]</scope>
    <source>
        <strain evidence="1">TK-2024</strain>
        <tissue evidence="1">Old leaves</tissue>
    </source>
</reference>
<proteinExistence type="predicted"/>
<protein>
    <submittedName>
        <fullName evidence="1">Uncharacterized protein</fullName>
    </submittedName>
</protein>
<organism evidence="1 2">
    <name type="scientific">Hibiscus sabdariffa</name>
    <name type="common">roselle</name>
    <dbReference type="NCBI Taxonomy" id="183260"/>
    <lineage>
        <taxon>Eukaryota</taxon>
        <taxon>Viridiplantae</taxon>
        <taxon>Streptophyta</taxon>
        <taxon>Embryophyta</taxon>
        <taxon>Tracheophyta</taxon>
        <taxon>Spermatophyta</taxon>
        <taxon>Magnoliopsida</taxon>
        <taxon>eudicotyledons</taxon>
        <taxon>Gunneridae</taxon>
        <taxon>Pentapetalae</taxon>
        <taxon>rosids</taxon>
        <taxon>malvids</taxon>
        <taxon>Malvales</taxon>
        <taxon>Malvaceae</taxon>
        <taxon>Malvoideae</taxon>
        <taxon>Hibiscus</taxon>
    </lineage>
</organism>
<dbReference type="EMBL" id="JBBPBM010000098">
    <property type="protein sequence ID" value="KAK8508664.1"/>
    <property type="molecule type" value="Genomic_DNA"/>
</dbReference>
<keyword evidence="2" id="KW-1185">Reference proteome</keyword>